<evidence type="ECO:0000313" key="2">
    <source>
        <dbReference type="Proteomes" id="UP000254040"/>
    </source>
</evidence>
<evidence type="ECO:0000313" key="1">
    <source>
        <dbReference type="EMBL" id="STX61888.1"/>
    </source>
</evidence>
<dbReference type="RefSeq" id="WP_155824918.1">
    <property type="nucleotide sequence ID" value="NZ_LNYN01000040.1"/>
</dbReference>
<accession>A0A378JWX2</accession>
<organism evidence="1 2">
    <name type="scientific">Legionella moravica</name>
    <dbReference type="NCBI Taxonomy" id="39962"/>
    <lineage>
        <taxon>Bacteria</taxon>
        <taxon>Pseudomonadati</taxon>
        <taxon>Pseudomonadota</taxon>
        <taxon>Gammaproteobacteria</taxon>
        <taxon>Legionellales</taxon>
        <taxon>Legionellaceae</taxon>
        <taxon>Legionella</taxon>
    </lineage>
</organism>
<gene>
    <name evidence="1" type="ORF">NCTC12239_00806</name>
</gene>
<proteinExistence type="predicted"/>
<dbReference type="AlphaFoldDB" id="A0A378JWX2"/>
<protein>
    <submittedName>
        <fullName evidence="1">Uncharacterized protein</fullName>
    </submittedName>
</protein>
<sequence length="47" mass="5453">MMSSDVRKDHAPENMATVRHIILNVLQNTKKKFKDMSIRRLQKKAGS</sequence>
<dbReference type="EMBL" id="UGOG01000001">
    <property type="protein sequence ID" value="STX61888.1"/>
    <property type="molecule type" value="Genomic_DNA"/>
</dbReference>
<name>A0A378JWX2_9GAMM</name>
<dbReference type="Proteomes" id="UP000254040">
    <property type="component" value="Unassembled WGS sequence"/>
</dbReference>
<reference evidence="1 2" key="1">
    <citation type="submission" date="2018-06" db="EMBL/GenBank/DDBJ databases">
        <authorList>
            <consortium name="Pathogen Informatics"/>
            <person name="Doyle S."/>
        </authorList>
    </citation>
    <scope>NUCLEOTIDE SEQUENCE [LARGE SCALE GENOMIC DNA]</scope>
    <source>
        <strain evidence="1 2">NCTC12239</strain>
    </source>
</reference>